<dbReference type="Proteomes" id="UP000070544">
    <property type="component" value="Unassembled WGS sequence"/>
</dbReference>
<dbReference type="AlphaFoldDB" id="A0A139AF75"/>
<feature type="compositionally biased region" description="Low complexity" evidence="1">
    <location>
        <begin position="368"/>
        <end position="379"/>
    </location>
</feature>
<feature type="compositionally biased region" description="Low complexity" evidence="1">
    <location>
        <begin position="283"/>
        <end position="307"/>
    </location>
</feature>
<feature type="region of interest" description="Disordered" evidence="1">
    <location>
        <begin position="1"/>
        <end position="20"/>
    </location>
</feature>
<gene>
    <name evidence="2" type="ORF">M427DRAFT_325590</name>
</gene>
<feature type="compositionally biased region" description="Polar residues" evidence="1">
    <location>
        <begin position="228"/>
        <end position="245"/>
    </location>
</feature>
<name>A0A139AF75_GONPJ</name>
<feature type="region of interest" description="Disordered" evidence="1">
    <location>
        <begin position="275"/>
        <end position="320"/>
    </location>
</feature>
<dbReference type="EMBL" id="KQ965762">
    <property type="protein sequence ID" value="KXS15466.1"/>
    <property type="molecule type" value="Genomic_DNA"/>
</dbReference>
<feature type="compositionally biased region" description="Polar residues" evidence="1">
    <location>
        <begin position="346"/>
        <end position="360"/>
    </location>
</feature>
<feature type="region of interest" description="Disordered" evidence="1">
    <location>
        <begin position="201"/>
        <end position="245"/>
    </location>
</feature>
<proteinExistence type="predicted"/>
<evidence type="ECO:0000256" key="1">
    <source>
        <dbReference type="SAM" id="MobiDB-lite"/>
    </source>
</evidence>
<feature type="region of interest" description="Disordered" evidence="1">
    <location>
        <begin position="346"/>
        <end position="386"/>
    </location>
</feature>
<feature type="compositionally biased region" description="Polar residues" evidence="1">
    <location>
        <begin position="168"/>
        <end position="185"/>
    </location>
</feature>
<reference evidence="2 3" key="1">
    <citation type="journal article" date="2015" name="Genome Biol. Evol.">
        <title>Phylogenomic analyses indicate that early fungi evolved digesting cell walls of algal ancestors of land plants.</title>
        <authorList>
            <person name="Chang Y."/>
            <person name="Wang S."/>
            <person name="Sekimoto S."/>
            <person name="Aerts A.L."/>
            <person name="Choi C."/>
            <person name="Clum A."/>
            <person name="LaButti K.M."/>
            <person name="Lindquist E.A."/>
            <person name="Yee Ngan C."/>
            <person name="Ohm R.A."/>
            <person name="Salamov A.A."/>
            <person name="Grigoriev I.V."/>
            <person name="Spatafora J.W."/>
            <person name="Berbee M.L."/>
        </authorList>
    </citation>
    <scope>NUCLEOTIDE SEQUENCE [LARGE SCALE GENOMIC DNA]</scope>
    <source>
        <strain evidence="2 3">JEL478</strain>
    </source>
</reference>
<protein>
    <submittedName>
        <fullName evidence="2">Uncharacterized protein</fullName>
    </submittedName>
</protein>
<evidence type="ECO:0000313" key="3">
    <source>
        <dbReference type="Proteomes" id="UP000070544"/>
    </source>
</evidence>
<feature type="compositionally biased region" description="Polar residues" evidence="1">
    <location>
        <begin position="11"/>
        <end position="20"/>
    </location>
</feature>
<keyword evidence="3" id="KW-1185">Reference proteome</keyword>
<feature type="compositionally biased region" description="Low complexity" evidence="1">
    <location>
        <begin position="206"/>
        <end position="217"/>
    </location>
</feature>
<sequence length="500" mass="52233">MLNPAEITPGTLASPSTSQRSAIQAEPGVPAGMTSYFPMHTVGNDPAAFHLALERAQAMPQVSLGALLASNVLIAPSPRQPEIPIDTHIPNPPDPNMAPSSQFWFPPFGEMDPGLPGGIDPGYPGMHPGIAPEQFSGWLFPGLNVGHLPTPTLSSRPLGEPERGVQATPRSQSQAQAGLTPQPLSTDALAGGLQIAGSDETRQATSFAQHQQFSHQFGPQPPHAEGTSIPTFNTAQPSSAGQIPSSLQISSTTNFYFGNNGYPFNLLSPSQLPQAGSGYGAEQQQQHQAQLARNPSAAQASSFSQFSPGGGYDGGVGGLQSHTQFDMNSAAPVMTPSQYQSALLSRGLQTPASASGQQPMWNGPPQPSYLAAAAAASSRPPLPQRKVSDPELFMRQIQRAGDATWQGPSGGFVLRNPSALTSRMNMRALSGVGALANDRIKSPDEQGTTSLFQAASAPVPGVYLAGGARQFMGLNNGRPPALSASVADEAMMRDYFSALK</sequence>
<evidence type="ECO:0000313" key="2">
    <source>
        <dbReference type="EMBL" id="KXS15466.1"/>
    </source>
</evidence>
<organism evidence="2 3">
    <name type="scientific">Gonapodya prolifera (strain JEL478)</name>
    <name type="common">Monoblepharis prolifera</name>
    <dbReference type="NCBI Taxonomy" id="1344416"/>
    <lineage>
        <taxon>Eukaryota</taxon>
        <taxon>Fungi</taxon>
        <taxon>Fungi incertae sedis</taxon>
        <taxon>Chytridiomycota</taxon>
        <taxon>Chytridiomycota incertae sedis</taxon>
        <taxon>Monoblepharidomycetes</taxon>
        <taxon>Monoblepharidales</taxon>
        <taxon>Gonapodyaceae</taxon>
        <taxon>Gonapodya</taxon>
    </lineage>
</organism>
<feature type="region of interest" description="Disordered" evidence="1">
    <location>
        <begin position="150"/>
        <end position="187"/>
    </location>
</feature>
<feature type="compositionally biased region" description="Gly residues" evidence="1">
    <location>
        <begin position="308"/>
        <end position="318"/>
    </location>
</feature>
<accession>A0A139AF75</accession>